<accession>A0A518ELR1</accession>
<dbReference type="RefSeq" id="WP_145194450.1">
    <property type="nucleotide sequence ID" value="NZ_CP036434.1"/>
</dbReference>
<gene>
    <name evidence="6" type="primary">minD_1</name>
    <name evidence="6" type="ORF">Poly30_05180</name>
</gene>
<dbReference type="Pfam" id="PF13614">
    <property type="entry name" value="AAA_31"/>
    <property type="match status" value="1"/>
</dbReference>
<dbReference type="Gene3D" id="3.40.50.300">
    <property type="entry name" value="P-loop containing nucleotide triphosphate hydrolases"/>
    <property type="match status" value="1"/>
</dbReference>
<organism evidence="6 7">
    <name type="scientific">Saltatorellus ferox</name>
    <dbReference type="NCBI Taxonomy" id="2528018"/>
    <lineage>
        <taxon>Bacteria</taxon>
        <taxon>Pseudomonadati</taxon>
        <taxon>Planctomycetota</taxon>
        <taxon>Planctomycetia</taxon>
        <taxon>Planctomycetia incertae sedis</taxon>
        <taxon>Saltatorellus</taxon>
    </lineage>
</organism>
<dbReference type="InterPro" id="IPR027417">
    <property type="entry name" value="P-loop_NTPase"/>
</dbReference>
<keyword evidence="7" id="KW-1185">Reference proteome</keyword>
<dbReference type="AlphaFoldDB" id="A0A518ELR1"/>
<dbReference type="GO" id="GO:0005829">
    <property type="term" value="C:cytosol"/>
    <property type="evidence" value="ECO:0007669"/>
    <property type="project" value="TreeGrafter"/>
</dbReference>
<dbReference type="PANTHER" id="PTHR43384:SF4">
    <property type="entry name" value="CELLULOSE BIOSYNTHESIS PROTEIN BCSQ-RELATED"/>
    <property type="match status" value="1"/>
</dbReference>
<dbReference type="Proteomes" id="UP000320390">
    <property type="component" value="Chromosome"/>
</dbReference>
<name>A0A518ELR1_9BACT</name>
<dbReference type="GO" id="GO:0009898">
    <property type="term" value="C:cytoplasmic side of plasma membrane"/>
    <property type="evidence" value="ECO:0007669"/>
    <property type="project" value="TreeGrafter"/>
</dbReference>
<evidence type="ECO:0000313" key="7">
    <source>
        <dbReference type="Proteomes" id="UP000320390"/>
    </source>
</evidence>
<evidence type="ECO:0000256" key="1">
    <source>
        <dbReference type="ARBA" id="ARBA00022741"/>
    </source>
</evidence>
<dbReference type="GO" id="GO:0016887">
    <property type="term" value="F:ATP hydrolysis activity"/>
    <property type="evidence" value="ECO:0007669"/>
    <property type="project" value="TreeGrafter"/>
</dbReference>
<reference evidence="6 7" key="1">
    <citation type="submission" date="2019-02" db="EMBL/GenBank/DDBJ databases">
        <title>Deep-cultivation of Planctomycetes and their phenomic and genomic characterization uncovers novel biology.</title>
        <authorList>
            <person name="Wiegand S."/>
            <person name="Jogler M."/>
            <person name="Boedeker C."/>
            <person name="Pinto D."/>
            <person name="Vollmers J."/>
            <person name="Rivas-Marin E."/>
            <person name="Kohn T."/>
            <person name="Peeters S.H."/>
            <person name="Heuer A."/>
            <person name="Rast P."/>
            <person name="Oberbeckmann S."/>
            <person name="Bunk B."/>
            <person name="Jeske O."/>
            <person name="Meyerdierks A."/>
            <person name="Storesund J.E."/>
            <person name="Kallscheuer N."/>
            <person name="Luecker S."/>
            <person name="Lage O.M."/>
            <person name="Pohl T."/>
            <person name="Merkel B.J."/>
            <person name="Hornburger P."/>
            <person name="Mueller R.-W."/>
            <person name="Bruemmer F."/>
            <person name="Labrenz M."/>
            <person name="Spormann A.M."/>
            <person name="Op den Camp H."/>
            <person name="Overmann J."/>
            <person name="Amann R."/>
            <person name="Jetten M.S.M."/>
            <person name="Mascher T."/>
            <person name="Medema M.H."/>
            <person name="Devos D.P."/>
            <person name="Kaster A.-K."/>
            <person name="Ovreas L."/>
            <person name="Rohde M."/>
            <person name="Galperin M.Y."/>
            <person name="Jogler C."/>
        </authorList>
    </citation>
    <scope>NUCLEOTIDE SEQUENCE [LARGE SCALE GENOMIC DNA]</scope>
    <source>
        <strain evidence="6 7">Poly30</strain>
    </source>
</reference>
<keyword evidence="2 3" id="KW-0067">ATP-binding</keyword>
<protein>
    <submittedName>
        <fullName evidence="6">Septum site-determining protein MinD</fullName>
    </submittedName>
</protein>
<proteinExistence type="predicted"/>
<dbReference type="InterPro" id="IPR025501">
    <property type="entry name" value="MinD_FleN"/>
</dbReference>
<evidence type="ECO:0000313" key="6">
    <source>
        <dbReference type="EMBL" id="QDV05023.1"/>
    </source>
</evidence>
<dbReference type="PIRSF" id="PIRSF003092">
    <property type="entry name" value="MinD"/>
    <property type="match status" value="1"/>
</dbReference>
<evidence type="ECO:0000256" key="3">
    <source>
        <dbReference type="PIRSR" id="PIRSR003092-1"/>
    </source>
</evidence>
<feature type="domain" description="AAA" evidence="5">
    <location>
        <begin position="12"/>
        <end position="171"/>
    </location>
</feature>
<evidence type="ECO:0000256" key="2">
    <source>
        <dbReference type="ARBA" id="ARBA00022840"/>
    </source>
</evidence>
<sequence>MSAFKKTPFVLVTGGKGGVGKTTVAGNLGVELARTGRRVLLVDLDLGLSNLDVLFGLSVGEPRIDRALAGECSVQECIVEGPAGIHLLPASSGEESMAQLSSDRRAKLAALIEEIAPSYDLIIGDSAAGIGPDVLGFASVADRVFIVTTPELAALTDAYGLIKALDQFGARTAVDIPTPEVIVNHASGVEEGKAVASKLRTICERFLARSPRQAGWLPRSVHIERCSSHQSPFALTPKRALEQLCISQIASRLTHLAPPPPASPSRSNPDLIPSLTPVPRLG</sequence>
<feature type="region of interest" description="Disordered" evidence="4">
    <location>
        <begin position="256"/>
        <end position="282"/>
    </location>
</feature>
<keyword evidence="1 3" id="KW-0547">Nucleotide-binding</keyword>
<dbReference type="OrthoDB" id="9816297at2"/>
<feature type="binding site" evidence="3">
    <location>
        <begin position="16"/>
        <end position="23"/>
    </location>
    <ligand>
        <name>ATP</name>
        <dbReference type="ChEBI" id="CHEBI:30616"/>
    </ligand>
</feature>
<dbReference type="PANTHER" id="PTHR43384">
    <property type="entry name" value="SEPTUM SITE-DETERMINING PROTEIN MIND HOMOLOG, CHLOROPLASTIC-RELATED"/>
    <property type="match status" value="1"/>
</dbReference>
<dbReference type="SUPFAM" id="SSF52540">
    <property type="entry name" value="P-loop containing nucleoside triphosphate hydrolases"/>
    <property type="match status" value="1"/>
</dbReference>
<evidence type="ECO:0000256" key="4">
    <source>
        <dbReference type="SAM" id="MobiDB-lite"/>
    </source>
</evidence>
<dbReference type="InterPro" id="IPR050625">
    <property type="entry name" value="ParA/MinD_ATPase"/>
</dbReference>
<evidence type="ECO:0000259" key="5">
    <source>
        <dbReference type="Pfam" id="PF13614"/>
    </source>
</evidence>
<dbReference type="EMBL" id="CP036434">
    <property type="protein sequence ID" value="QDV05023.1"/>
    <property type="molecule type" value="Genomic_DNA"/>
</dbReference>
<dbReference type="InterPro" id="IPR025669">
    <property type="entry name" value="AAA_dom"/>
</dbReference>
<dbReference type="GO" id="GO:0051782">
    <property type="term" value="P:negative regulation of cell division"/>
    <property type="evidence" value="ECO:0007669"/>
    <property type="project" value="TreeGrafter"/>
</dbReference>
<dbReference type="GO" id="GO:0005524">
    <property type="term" value="F:ATP binding"/>
    <property type="evidence" value="ECO:0007669"/>
    <property type="project" value="UniProtKB-KW"/>
</dbReference>